<dbReference type="EC" id="3.1.3.15" evidence="2"/>
<dbReference type="PANTHER" id="PTHR21039">
    <property type="entry name" value="HISTIDINOL PHOSPHATASE-RELATED"/>
    <property type="match status" value="1"/>
</dbReference>
<keyword evidence="2" id="KW-0028">Amino-acid biosynthesis</keyword>
<dbReference type="EMBL" id="JBHSGS010000066">
    <property type="protein sequence ID" value="MFC4720642.1"/>
    <property type="molecule type" value="Genomic_DNA"/>
</dbReference>
<evidence type="ECO:0000313" key="3">
    <source>
        <dbReference type="EMBL" id="MFC4720642.1"/>
    </source>
</evidence>
<comment type="catalytic activity">
    <reaction evidence="2">
        <text>L-histidinol phosphate + H2O = L-histidinol + phosphate</text>
        <dbReference type="Rhea" id="RHEA:14465"/>
        <dbReference type="ChEBI" id="CHEBI:15377"/>
        <dbReference type="ChEBI" id="CHEBI:43474"/>
        <dbReference type="ChEBI" id="CHEBI:57699"/>
        <dbReference type="ChEBI" id="CHEBI:57980"/>
        <dbReference type="EC" id="3.1.3.15"/>
    </reaction>
</comment>
<name>A0ABV9MXE9_9ENTE</name>
<evidence type="ECO:0000256" key="2">
    <source>
        <dbReference type="RuleBase" id="RU366003"/>
    </source>
</evidence>
<dbReference type="Proteomes" id="UP001595969">
    <property type="component" value="Unassembled WGS sequence"/>
</dbReference>
<comment type="caution">
    <text evidence="3">The sequence shown here is derived from an EMBL/GenBank/DDBJ whole genome shotgun (WGS) entry which is preliminary data.</text>
</comment>
<comment type="pathway">
    <text evidence="2">Amino-acid biosynthesis; L-histidine biosynthesis; L-histidine from 5-phospho-alpha-D-ribose 1-diphosphate: step 8/9.</text>
</comment>
<keyword evidence="2" id="KW-0368">Histidine biosynthesis</keyword>
<evidence type="ECO:0000313" key="4">
    <source>
        <dbReference type="Proteomes" id="UP001595969"/>
    </source>
</evidence>
<gene>
    <name evidence="3" type="ORF">ACFO5I_13000</name>
</gene>
<dbReference type="Gene3D" id="3.20.20.140">
    <property type="entry name" value="Metal-dependent hydrolases"/>
    <property type="match status" value="1"/>
</dbReference>
<evidence type="ECO:0000256" key="1">
    <source>
        <dbReference type="ARBA" id="ARBA00022801"/>
    </source>
</evidence>
<keyword evidence="1 2" id="KW-0378">Hydrolase</keyword>
<comment type="similarity">
    <text evidence="2">Belongs to the PHP hydrolase family. HisK subfamily.</text>
</comment>
<dbReference type="InterPro" id="IPR016195">
    <property type="entry name" value="Pol/histidinol_Pase-like"/>
</dbReference>
<dbReference type="SUPFAM" id="SSF89550">
    <property type="entry name" value="PHP domain-like"/>
    <property type="match status" value="1"/>
</dbReference>
<accession>A0ABV9MXE9</accession>
<dbReference type="RefSeq" id="WP_204654973.1">
    <property type="nucleotide sequence ID" value="NZ_JAFBFD010000048.1"/>
</dbReference>
<organism evidence="3 4">
    <name type="scientific">Enterococcus lemanii</name>
    <dbReference type="NCBI Taxonomy" id="1159752"/>
    <lineage>
        <taxon>Bacteria</taxon>
        <taxon>Bacillati</taxon>
        <taxon>Bacillota</taxon>
        <taxon>Bacilli</taxon>
        <taxon>Lactobacillales</taxon>
        <taxon>Enterococcaceae</taxon>
        <taxon>Enterococcus</taxon>
    </lineage>
</organism>
<keyword evidence="4" id="KW-1185">Reference proteome</keyword>
<dbReference type="PANTHER" id="PTHR21039:SF0">
    <property type="entry name" value="HISTIDINOL-PHOSPHATASE"/>
    <property type="match status" value="1"/>
</dbReference>
<proteinExistence type="inferred from homology"/>
<reference evidence="4" key="1">
    <citation type="journal article" date="2019" name="Int. J. Syst. Evol. Microbiol.">
        <title>The Global Catalogue of Microorganisms (GCM) 10K type strain sequencing project: providing services to taxonomists for standard genome sequencing and annotation.</title>
        <authorList>
            <consortium name="The Broad Institute Genomics Platform"/>
            <consortium name="The Broad Institute Genome Sequencing Center for Infectious Disease"/>
            <person name="Wu L."/>
            <person name="Ma J."/>
        </authorList>
    </citation>
    <scope>NUCLEOTIDE SEQUENCE [LARGE SCALE GENOMIC DNA]</scope>
    <source>
        <strain evidence="4">CGMCC 1.19032</strain>
    </source>
</reference>
<protein>
    <recommendedName>
        <fullName evidence="2">Histidinol-phosphatase</fullName>
        <shortName evidence="2">HolPase</shortName>
        <ecNumber evidence="2">3.1.3.15</ecNumber>
    </recommendedName>
</protein>
<sequence length="262" mass="30697">MNYYDQHLHTFLSFDSEEQFENYLAYKPDFFVATDHFDLENSGTGFKDDIPDYHMLTQKILQLNENYPTKILRGIELGVVPGQEQRILDYLEKHPYDLKLLSIHQNGRFDYMDDQVLTMDKFAVAKMYFDQMDHVLASFPVGDILTHFEYGLRRFDFSAEELASHFEKELTAIFKKAIERELAFEVNAKSFGRYKNAHLYRYAIPLYQSLGGKLFTLGSDAHVAEDYQLLFEKMSALLREFGVHTLAIYQGNERFEVPLPFS</sequence>
<dbReference type="InterPro" id="IPR010140">
    <property type="entry name" value="Histidinol_P_phosphatase_HisJ"/>
</dbReference>